<dbReference type="NCBIfam" id="TIGR00254">
    <property type="entry name" value="GGDEF"/>
    <property type="match status" value="1"/>
</dbReference>
<feature type="coiled-coil region" evidence="4">
    <location>
        <begin position="327"/>
        <end position="368"/>
    </location>
</feature>
<dbReference type="EC" id="2.7.7.65" evidence="2"/>
<evidence type="ECO:0000313" key="6">
    <source>
        <dbReference type="EMBL" id="EAR62492.1"/>
    </source>
</evidence>
<comment type="catalytic activity">
    <reaction evidence="3">
        <text>2 GTP = 3',3'-c-di-GMP + 2 diphosphate</text>
        <dbReference type="Rhea" id="RHEA:24898"/>
        <dbReference type="ChEBI" id="CHEBI:33019"/>
        <dbReference type="ChEBI" id="CHEBI:37565"/>
        <dbReference type="ChEBI" id="CHEBI:58805"/>
        <dbReference type="EC" id="2.7.7.65"/>
    </reaction>
</comment>
<dbReference type="InterPro" id="IPR000160">
    <property type="entry name" value="GGDEF_dom"/>
</dbReference>
<feature type="domain" description="GGDEF" evidence="5">
    <location>
        <begin position="399"/>
        <end position="529"/>
    </location>
</feature>
<comment type="cofactor">
    <cofactor evidence="1">
        <name>Mg(2+)</name>
        <dbReference type="ChEBI" id="CHEBI:18420"/>
    </cofactor>
</comment>
<dbReference type="Proteomes" id="UP000002171">
    <property type="component" value="Unassembled WGS sequence"/>
</dbReference>
<name>A0A7U8C6M6_NEPCE</name>
<dbReference type="InterPro" id="IPR043128">
    <property type="entry name" value="Rev_trsase/Diguanyl_cyclase"/>
</dbReference>
<evidence type="ECO:0000259" key="5">
    <source>
        <dbReference type="PROSITE" id="PS50887"/>
    </source>
</evidence>
<dbReference type="PROSITE" id="PS50887">
    <property type="entry name" value="GGDEF"/>
    <property type="match status" value="1"/>
</dbReference>
<dbReference type="SMART" id="SM00267">
    <property type="entry name" value="GGDEF"/>
    <property type="match status" value="1"/>
</dbReference>
<sequence length="529" mass="60611">MAEENVDWKKKYRELTQEFEQFERKSLDTEQQLRLLASHFSVALEGENSEFDTELSALKPLLQDQCVEHLGFLQKISRRVEKQIQNREETRARNAKDTVAALLKWIRMLRTQVQNSGSQNLLDSLEKRSKDVEEKVYELPSVLRDLIELQSHIETGTESDASFSDSDFSLDATASSEALGDEVRILLNRIGAELLELISGLYVPKEETPNARELVKRIEKGFELPHLPEIVHQVVQLVIKSTSNTSEDFENYLIELSSRLNEVQTFVVDSRQEQAEIGQSQKDLDLQVRRDVKKLHLTVKNTHEIGDLKKAVSQQLSGLVKAMDSFKKKEEQREQRLQGRYEDLIGKVEQMEEETRKVKAHMEEERLRARTDPLTGLPNRAAYDEQIAQEYERWSRYRTSFSVVVADLDFFKKINDTYGHLAGDKVLRLVAKVITKNIRVTDFVARYGGEEFVILLPSTVAEEAAQAMDKLRESLASSPFNFHGKPVGITMSFGVTEIKEGDSLDDVFTRADEALYQAKEDGRNLVRSN</sequence>
<feature type="coiled-coil region" evidence="4">
    <location>
        <begin position="73"/>
        <end position="135"/>
    </location>
</feature>
<dbReference type="EMBL" id="AAOW01000002">
    <property type="protein sequence ID" value="EAR62492.1"/>
    <property type="molecule type" value="Genomic_DNA"/>
</dbReference>
<dbReference type="InterPro" id="IPR048516">
    <property type="entry name" value="DGCcoil"/>
</dbReference>
<dbReference type="InterPro" id="IPR050469">
    <property type="entry name" value="Diguanylate_Cyclase"/>
</dbReference>
<comment type="caution">
    <text evidence="6">The sequence shown here is derived from an EMBL/GenBank/DDBJ whole genome shotgun (WGS) entry which is preliminary data.</text>
</comment>
<protein>
    <recommendedName>
        <fullName evidence="2">diguanylate cyclase</fullName>
        <ecNumber evidence="2">2.7.7.65</ecNumber>
    </recommendedName>
</protein>
<dbReference type="PANTHER" id="PTHR45138:SF9">
    <property type="entry name" value="DIGUANYLATE CYCLASE DGCM-RELATED"/>
    <property type="match status" value="1"/>
</dbReference>
<proteinExistence type="predicted"/>
<gene>
    <name evidence="6" type="ORF">MED92_05223</name>
</gene>
<dbReference type="SUPFAM" id="SSF55073">
    <property type="entry name" value="Nucleotide cyclase"/>
    <property type="match status" value="1"/>
</dbReference>
<keyword evidence="4" id="KW-0175">Coiled coil</keyword>
<dbReference type="Gene3D" id="3.30.70.270">
    <property type="match status" value="1"/>
</dbReference>
<dbReference type="InterPro" id="IPR029787">
    <property type="entry name" value="Nucleotide_cyclase"/>
</dbReference>
<dbReference type="PANTHER" id="PTHR45138">
    <property type="entry name" value="REGULATORY COMPONENTS OF SENSORY TRANSDUCTION SYSTEM"/>
    <property type="match status" value="1"/>
</dbReference>
<dbReference type="RefSeq" id="WP_007021510.1">
    <property type="nucleotide sequence ID" value="NZ_CH724126.1"/>
</dbReference>
<reference evidence="6 7" key="1">
    <citation type="submission" date="2006-02" db="EMBL/GenBank/DDBJ databases">
        <authorList>
            <person name="Pinhassi J."/>
            <person name="Pedros-Alio C."/>
            <person name="Ferriera S."/>
            <person name="Johnson J."/>
            <person name="Kravitz S."/>
            <person name="Halpern A."/>
            <person name="Remington K."/>
            <person name="Beeson K."/>
            <person name="Tran B."/>
            <person name="Rogers Y.-H."/>
            <person name="Friedman R."/>
            <person name="Venter J.C."/>
        </authorList>
    </citation>
    <scope>NUCLEOTIDE SEQUENCE [LARGE SCALE GENOMIC DNA]</scope>
    <source>
        <strain evidence="6 7">MED92</strain>
    </source>
</reference>
<dbReference type="Pfam" id="PF00990">
    <property type="entry name" value="GGDEF"/>
    <property type="match status" value="1"/>
</dbReference>
<evidence type="ECO:0000256" key="1">
    <source>
        <dbReference type="ARBA" id="ARBA00001946"/>
    </source>
</evidence>
<organism evidence="6 7">
    <name type="scientific">Neptuniibacter caesariensis</name>
    <dbReference type="NCBI Taxonomy" id="207954"/>
    <lineage>
        <taxon>Bacteria</taxon>
        <taxon>Pseudomonadati</taxon>
        <taxon>Pseudomonadota</taxon>
        <taxon>Gammaproteobacteria</taxon>
        <taxon>Oceanospirillales</taxon>
        <taxon>Oceanospirillaceae</taxon>
        <taxon>Neptuniibacter</taxon>
    </lineage>
</organism>
<dbReference type="GO" id="GO:0052621">
    <property type="term" value="F:diguanylate cyclase activity"/>
    <property type="evidence" value="ECO:0007669"/>
    <property type="project" value="UniProtKB-EC"/>
</dbReference>
<keyword evidence="7" id="KW-1185">Reference proteome</keyword>
<dbReference type="OrthoDB" id="9812260at2"/>
<dbReference type="AlphaFoldDB" id="A0A7U8C6M6"/>
<evidence type="ECO:0000256" key="2">
    <source>
        <dbReference type="ARBA" id="ARBA00012528"/>
    </source>
</evidence>
<dbReference type="Pfam" id="PF20975">
    <property type="entry name" value="DGCcoil"/>
    <property type="match status" value="1"/>
</dbReference>
<dbReference type="FunFam" id="3.30.70.270:FF:000001">
    <property type="entry name" value="Diguanylate cyclase domain protein"/>
    <property type="match status" value="1"/>
</dbReference>
<feature type="coiled-coil region" evidence="4">
    <location>
        <begin position="5"/>
        <end position="32"/>
    </location>
</feature>
<evidence type="ECO:0000256" key="3">
    <source>
        <dbReference type="ARBA" id="ARBA00034247"/>
    </source>
</evidence>
<accession>A0A7U8C6M6</accession>
<evidence type="ECO:0000313" key="7">
    <source>
        <dbReference type="Proteomes" id="UP000002171"/>
    </source>
</evidence>
<dbReference type="CDD" id="cd01949">
    <property type="entry name" value="GGDEF"/>
    <property type="match status" value="1"/>
</dbReference>
<evidence type="ECO:0000256" key="4">
    <source>
        <dbReference type="SAM" id="Coils"/>
    </source>
</evidence>